<evidence type="ECO:0000313" key="3">
    <source>
        <dbReference type="Proteomes" id="UP000887116"/>
    </source>
</evidence>
<feature type="compositionally biased region" description="Low complexity" evidence="1">
    <location>
        <begin position="148"/>
        <end position="157"/>
    </location>
</feature>
<feature type="compositionally biased region" description="Polar residues" evidence="1">
    <location>
        <begin position="105"/>
        <end position="142"/>
    </location>
</feature>
<organism evidence="2 3">
    <name type="scientific">Trichonephila clavata</name>
    <name type="common">Joro spider</name>
    <name type="synonym">Nephila clavata</name>
    <dbReference type="NCBI Taxonomy" id="2740835"/>
    <lineage>
        <taxon>Eukaryota</taxon>
        <taxon>Metazoa</taxon>
        <taxon>Ecdysozoa</taxon>
        <taxon>Arthropoda</taxon>
        <taxon>Chelicerata</taxon>
        <taxon>Arachnida</taxon>
        <taxon>Araneae</taxon>
        <taxon>Araneomorphae</taxon>
        <taxon>Entelegynae</taxon>
        <taxon>Araneoidea</taxon>
        <taxon>Nephilidae</taxon>
        <taxon>Trichonephila</taxon>
    </lineage>
</organism>
<feature type="compositionally biased region" description="Basic and acidic residues" evidence="1">
    <location>
        <begin position="95"/>
        <end position="104"/>
    </location>
</feature>
<dbReference type="Proteomes" id="UP000887116">
    <property type="component" value="Unassembled WGS sequence"/>
</dbReference>
<reference evidence="2" key="1">
    <citation type="submission" date="2020-07" db="EMBL/GenBank/DDBJ databases">
        <title>Multicomponent nature underlies the extraordinary mechanical properties of spider dragline silk.</title>
        <authorList>
            <person name="Kono N."/>
            <person name="Nakamura H."/>
            <person name="Mori M."/>
            <person name="Yoshida Y."/>
            <person name="Ohtoshi R."/>
            <person name="Malay A.D."/>
            <person name="Moran D.A.P."/>
            <person name="Tomita M."/>
            <person name="Numata K."/>
            <person name="Arakawa K."/>
        </authorList>
    </citation>
    <scope>NUCLEOTIDE SEQUENCE</scope>
</reference>
<evidence type="ECO:0000313" key="2">
    <source>
        <dbReference type="EMBL" id="GFR07730.1"/>
    </source>
</evidence>
<evidence type="ECO:0000256" key="1">
    <source>
        <dbReference type="SAM" id="MobiDB-lite"/>
    </source>
</evidence>
<dbReference type="EMBL" id="BMAO01026200">
    <property type="protein sequence ID" value="GFR07730.1"/>
    <property type="molecule type" value="Genomic_DNA"/>
</dbReference>
<proteinExistence type="predicted"/>
<name>A0A8X6GS21_TRICU</name>
<feature type="region of interest" description="Disordered" evidence="1">
    <location>
        <begin position="56"/>
        <end position="157"/>
    </location>
</feature>
<dbReference type="AlphaFoldDB" id="A0A8X6GS21"/>
<sequence>MKEIIRNVERYHFTDDQKKDYCAQIYSLIAEGHIIYRKLFQEEMDSGNNFFANINQNWNPMTNKDAAPPSNKKEEAFTLVRGRKKGRSPTPPKESSTKKAKTFELDTTNRFSTLNPPQNTHDNSNEDVNSRTNEPEGTSQANRDTHGSSTTTSNNHR</sequence>
<comment type="caution">
    <text evidence="2">The sequence shown here is derived from an EMBL/GenBank/DDBJ whole genome shotgun (WGS) entry which is preliminary data.</text>
</comment>
<accession>A0A8X6GS21</accession>
<keyword evidence="3" id="KW-1185">Reference proteome</keyword>
<gene>
    <name evidence="2" type="ORF">TNCT_486071</name>
</gene>
<protein>
    <submittedName>
        <fullName evidence="2">Uncharacterized protein</fullName>
    </submittedName>
</protein>